<feature type="region of interest" description="Disordered" evidence="1">
    <location>
        <begin position="84"/>
        <end position="178"/>
    </location>
</feature>
<feature type="compositionally biased region" description="Polar residues" evidence="1">
    <location>
        <begin position="98"/>
        <end position="116"/>
    </location>
</feature>
<feature type="region of interest" description="Disordered" evidence="1">
    <location>
        <begin position="364"/>
        <end position="388"/>
    </location>
</feature>
<dbReference type="WBParaSite" id="MCU_008526-RB">
    <property type="protein sequence ID" value="MCU_008526-RB"/>
    <property type="gene ID" value="MCU_008526"/>
</dbReference>
<evidence type="ECO:0000256" key="1">
    <source>
        <dbReference type="SAM" id="MobiDB-lite"/>
    </source>
</evidence>
<reference evidence="2 3" key="1">
    <citation type="submission" date="2019-11" db="UniProtKB">
        <authorList>
            <consortium name="WormBaseParasite"/>
        </authorList>
    </citation>
    <scope>IDENTIFICATION</scope>
</reference>
<protein>
    <submittedName>
        <fullName evidence="2 3">Chromo domain-containing protein</fullName>
    </submittedName>
</protein>
<evidence type="ECO:0000313" key="2">
    <source>
        <dbReference type="WBParaSite" id="MCU_008526-RA"/>
    </source>
</evidence>
<feature type="compositionally biased region" description="Polar residues" evidence="1">
    <location>
        <begin position="264"/>
        <end position="277"/>
    </location>
</feature>
<feature type="region of interest" description="Disordered" evidence="1">
    <location>
        <begin position="243"/>
        <end position="293"/>
    </location>
</feature>
<proteinExistence type="predicted"/>
<name>A0A5K3FHT7_MESCO</name>
<dbReference type="WBParaSite" id="MCU_008526-RA">
    <property type="protein sequence ID" value="MCU_008526-RA"/>
    <property type="gene ID" value="MCU_008526"/>
</dbReference>
<accession>A0A5K3FHT7</accession>
<evidence type="ECO:0000313" key="3">
    <source>
        <dbReference type="WBParaSite" id="MCU_008526-RB"/>
    </source>
</evidence>
<organism evidence="3">
    <name type="scientific">Mesocestoides corti</name>
    <name type="common">Flatworm</name>
    <dbReference type="NCBI Taxonomy" id="53468"/>
    <lineage>
        <taxon>Eukaryota</taxon>
        <taxon>Metazoa</taxon>
        <taxon>Spiralia</taxon>
        <taxon>Lophotrochozoa</taxon>
        <taxon>Platyhelminthes</taxon>
        <taxon>Cestoda</taxon>
        <taxon>Eucestoda</taxon>
        <taxon>Cyclophyllidea</taxon>
        <taxon>Mesocestoididae</taxon>
        <taxon>Mesocestoides</taxon>
    </lineage>
</organism>
<dbReference type="AlphaFoldDB" id="A0A5K3FHT7"/>
<sequence length="388" mass="43288">MIVDDEWLHAFTKKDKIPRTPPSVVAESLRLSLANSRENSVQNEMSTYMFQTDENRPRFIVKWNDASSSRKTNSIQSVCNSETSFVKSENTEPLRGPINSTPFQASSYASVEPQTKSPKRTESSILETEDGARMTKGSSEASDTKPDVAGYSTGLSHPEFNACDREETSRVAQSPARSTNLEFCQSEDIEAITSSSDGLPSTVSTFEPPVTAAEVACVPRSKEPFASEMNSFASTPECRDARSCHLEPTRVTAKRRRVPDDSETPQTSPNKVQNQPVPRSHRKRLKHPAETTVDASKPMYNLRHTASRLRTRDTPNDPAIVSSVRAAVVVDDDDAATQAVKKRRRRTRRQSKVKARVCIDADHEVSPPRQANRRRTLRNVPRVNYAEL</sequence>